<evidence type="ECO:0000313" key="2">
    <source>
        <dbReference type="Proteomes" id="UP000315235"/>
    </source>
</evidence>
<protein>
    <recommendedName>
        <fullName evidence="3">DUF1652 domain-containing protein</fullName>
    </recommendedName>
</protein>
<evidence type="ECO:0008006" key="3">
    <source>
        <dbReference type="Google" id="ProtNLM"/>
    </source>
</evidence>
<keyword evidence="2" id="KW-1185">Reference proteome</keyword>
<reference evidence="1 2" key="1">
    <citation type="submission" date="2019-07" db="EMBL/GenBank/DDBJ databases">
        <title>Pseudomonas mangiferae sp. nov., isolated from bark of mango tree in Thailand.</title>
        <authorList>
            <person name="Srisuk N."/>
            <person name="Anurat P."/>
        </authorList>
    </citation>
    <scope>NUCLEOTIDE SEQUENCE [LARGE SCALE GENOMIC DNA]</scope>
    <source>
        <strain evidence="1 2">DMKU_BBB3-04</strain>
    </source>
</reference>
<comment type="caution">
    <text evidence="1">The sequence shown here is derived from an EMBL/GenBank/DDBJ whole genome shotgun (WGS) entry which is preliminary data.</text>
</comment>
<name>A0A553H2F3_9PSED</name>
<dbReference type="AlphaFoldDB" id="A0A553H2F3"/>
<evidence type="ECO:0000313" key="1">
    <source>
        <dbReference type="EMBL" id="TRX75913.1"/>
    </source>
</evidence>
<accession>A0A553H2F3</accession>
<gene>
    <name evidence="1" type="ORF">FM069_05615</name>
</gene>
<dbReference type="Proteomes" id="UP000315235">
    <property type="component" value="Unassembled WGS sequence"/>
</dbReference>
<proteinExistence type="predicted"/>
<dbReference type="RefSeq" id="WP_143487305.1">
    <property type="nucleotide sequence ID" value="NZ_VJOY01000003.1"/>
</dbReference>
<dbReference type="EMBL" id="VJOY01000003">
    <property type="protein sequence ID" value="TRX75913.1"/>
    <property type="molecule type" value="Genomic_DNA"/>
</dbReference>
<organism evidence="1 2">
    <name type="scientific">Pseudomonas mangiferae</name>
    <dbReference type="NCBI Taxonomy" id="2593654"/>
    <lineage>
        <taxon>Bacteria</taxon>
        <taxon>Pseudomonadati</taxon>
        <taxon>Pseudomonadota</taxon>
        <taxon>Gammaproteobacteria</taxon>
        <taxon>Pseudomonadales</taxon>
        <taxon>Pseudomonadaceae</taxon>
        <taxon>Pseudomonas</taxon>
    </lineage>
</organism>
<sequence>MHRLTAKIRSALPSDTPFALDVHDEVIELTISDPASSSVISRLLYQRHLENRGLLDTLVNDIQAELLRNRCGTY</sequence>